<proteinExistence type="predicted"/>
<sequence length="99" mass="11340">MLRNALDAYGDEDTSLSKWNARKKRALEEGKWVWKQSVVSTNAAIKSRFDKEEVQTSLKARFVDVQAAMEEEMSSTIHVDQHGGLLGANDRHEDQCCWR</sequence>
<accession>A0A9W6WYQ2</accession>
<dbReference type="OrthoDB" id="165414at2759"/>
<name>A0A9W6WYQ2_9STRA</name>
<dbReference type="EMBL" id="BSXT01000271">
    <property type="protein sequence ID" value="GMF23017.1"/>
    <property type="molecule type" value="Genomic_DNA"/>
</dbReference>
<evidence type="ECO:0000313" key="1">
    <source>
        <dbReference type="EMBL" id="GMF23017.1"/>
    </source>
</evidence>
<protein>
    <submittedName>
        <fullName evidence="1">Unnamed protein product</fullName>
    </submittedName>
</protein>
<reference evidence="1" key="1">
    <citation type="submission" date="2023-04" db="EMBL/GenBank/DDBJ databases">
        <title>Phytophthora fragariaefolia NBRC 109709.</title>
        <authorList>
            <person name="Ichikawa N."/>
            <person name="Sato H."/>
            <person name="Tonouchi N."/>
        </authorList>
    </citation>
    <scope>NUCLEOTIDE SEQUENCE</scope>
    <source>
        <strain evidence="1">NBRC 109709</strain>
    </source>
</reference>
<gene>
    <name evidence="1" type="ORF">Pfra01_000353200</name>
</gene>
<comment type="caution">
    <text evidence="1">The sequence shown here is derived from an EMBL/GenBank/DDBJ whole genome shotgun (WGS) entry which is preliminary data.</text>
</comment>
<organism evidence="1 2">
    <name type="scientific">Phytophthora fragariaefolia</name>
    <dbReference type="NCBI Taxonomy" id="1490495"/>
    <lineage>
        <taxon>Eukaryota</taxon>
        <taxon>Sar</taxon>
        <taxon>Stramenopiles</taxon>
        <taxon>Oomycota</taxon>
        <taxon>Peronosporomycetes</taxon>
        <taxon>Peronosporales</taxon>
        <taxon>Peronosporaceae</taxon>
        <taxon>Phytophthora</taxon>
    </lineage>
</organism>
<dbReference type="AlphaFoldDB" id="A0A9W6WYQ2"/>
<dbReference type="Proteomes" id="UP001165121">
    <property type="component" value="Unassembled WGS sequence"/>
</dbReference>
<evidence type="ECO:0000313" key="2">
    <source>
        <dbReference type="Proteomes" id="UP001165121"/>
    </source>
</evidence>
<keyword evidence="2" id="KW-1185">Reference proteome</keyword>